<dbReference type="RefSeq" id="WP_176854831.1">
    <property type="nucleotide sequence ID" value="NZ_JABCJD010000006.1"/>
</dbReference>
<dbReference type="SUPFAM" id="SSF52540">
    <property type="entry name" value="P-loop containing nucleoside triphosphate hydrolases"/>
    <property type="match status" value="1"/>
</dbReference>
<keyword evidence="3" id="KW-1185">Reference proteome</keyword>
<dbReference type="EMBL" id="JABCJD010000006">
    <property type="protein sequence ID" value="NVO28174.1"/>
    <property type="molecule type" value="Genomic_DNA"/>
</dbReference>
<evidence type="ECO:0000313" key="2">
    <source>
        <dbReference type="EMBL" id="NVO28174.1"/>
    </source>
</evidence>
<organism evidence="2 3">
    <name type="scientific">Donghicola mangrovi</name>
    <dbReference type="NCBI Taxonomy" id="2729614"/>
    <lineage>
        <taxon>Bacteria</taxon>
        <taxon>Pseudomonadati</taxon>
        <taxon>Pseudomonadota</taxon>
        <taxon>Alphaproteobacteria</taxon>
        <taxon>Rhodobacterales</taxon>
        <taxon>Roseobacteraceae</taxon>
        <taxon>Donghicola</taxon>
    </lineage>
</organism>
<dbReference type="InterPro" id="IPR027065">
    <property type="entry name" value="Lon_Prtase"/>
</dbReference>
<sequence length="344" mass="38777">MVALDYIPQISSYRLSPVHLRFQNTWTKMKTTKQFLLNVDLSTFDLDATDKPRTRSPRFKKNLRSTAHLKREEKDRLRDIESGCDLVGFDNQHQIDVLMAEMFEQMPWMQSALKFLSTSMQQNHMKNSYMGFSPILLVGPPGTGKSHLARMIAQKVKVPFLVNDVSNGGEAFGLTGLRRGWSSAQPGSLLDTMIQTKVMNPIVVVDEIDKATARRGDDNQQTSVIFALLALLERVSACEWDCPFYKLPFDMSHVNWILTANSLKGLPEPLLTRCKIIEIEALAVSDLLIAAQIMGAPRGLQPDDIASLERVLKCYPPDSPRLNLRTVAYLLDGLEHTLSRPLLH</sequence>
<accession>A0ABX2PHW6</accession>
<dbReference type="Pfam" id="PF00004">
    <property type="entry name" value="AAA"/>
    <property type="match status" value="1"/>
</dbReference>
<reference evidence="2 3" key="1">
    <citation type="submission" date="2020-04" db="EMBL/GenBank/DDBJ databases">
        <title>Donghicola sp., a member of the Rhodobacteraceae family isolated from mangrove forest in Thailand.</title>
        <authorList>
            <person name="Charoenyingcharoen P."/>
            <person name="Yukphan P."/>
        </authorList>
    </citation>
    <scope>NUCLEOTIDE SEQUENCE [LARGE SCALE GENOMIC DNA]</scope>
    <source>
        <strain evidence="2 3">C2-DW-16</strain>
    </source>
</reference>
<dbReference type="InterPro" id="IPR027417">
    <property type="entry name" value="P-loop_NTPase"/>
</dbReference>
<dbReference type="PANTHER" id="PTHR43718">
    <property type="entry name" value="LON PROTEASE"/>
    <property type="match status" value="1"/>
</dbReference>
<evidence type="ECO:0000313" key="3">
    <source>
        <dbReference type="Proteomes" id="UP000523601"/>
    </source>
</evidence>
<gene>
    <name evidence="2" type="ORF">HJ526_12135</name>
</gene>
<dbReference type="Gene3D" id="3.40.50.300">
    <property type="entry name" value="P-loop containing nucleotide triphosphate hydrolases"/>
    <property type="match status" value="1"/>
</dbReference>
<dbReference type="Proteomes" id="UP000523601">
    <property type="component" value="Unassembled WGS sequence"/>
</dbReference>
<evidence type="ECO:0000259" key="1">
    <source>
        <dbReference type="SMART" id="SM00382"/>
    </source>
</evidence>
<dbReference type="PANTHER" id="PTHR43718:SF2">
    <property type="entry name" value="LON PROTEASE HOMOLOG, MITOCHONDRIAL"/>
    <property type="match status" value="1"/>
</dbReference>
<dbReference type="InterPro" id="IPR003959">
    <property type="entry name" value="ATPase_AAA_core"/>
</dbReference>
<dbReference type="SMART" id="SM00382">
    <property type="entry name" value="AAA"/>
    <property type="match status" value="1"/>
</dbReference>
<comment type="caution">
    <text evidence="2">The sequence shown here is derived from an EMBL/GenBank/DDBJ whole genome shotgun (WGS) entry which is preliminary data.</text>
</comment>
<name>A0ABX2PHW6_9RHOB</name>
<feature type="domain" description="AAA+ ATPase" evidence="1">
    <location>
        <begin position="131"/>
        <end position="283"/>
    </location>
</feature>
<proteinExistence type="predicted"/>
<protein>
    <submittedName>
        <fullName evidence="2">AAA family ATPase</fullName>
    </submittedName>
</protein>
<dbReference type="InterPro" id="IPR003593">
    <property type="entry name" value="AAA+_ATPase"/>
</dbReference>